<reference evidence="10 11" key="1">
    <citation type="submission" date="2020-08" db="EMBL/GenBank/DDBJ databases">
        <title>Sequencing the genomes of 1000 actinobacteria strains.</title>
        <authorList>
            <person name="Klenk H.-P."/>
        </authorList>
    </citation>
    <scope>NUCLEOTIDE SEQUENCE [LARGE SCALE GENOMIC DNA]</scope>
    <source>
        <strain evidence="10 11">DSM 45518</strain>
    </source>
</reference>
<feature type="binding site" evidence="8">
    <location>
        <position position="32"/>
    </location>
    <ligand>
        <name>3-phosphoshikimate</name>
        <dbReference type="ChEBI" id="CHEBI:145989"/>
    </ligand>
</feature>
<evidence type="ECO:0000256" key="8">
    <source>
        <dbReference type="HAMAP-Rule" id="MF_00210"/>
    </source>
</evidence>
<dbReference type="InterPro" id="IPR013792">
    <property type="entry name" value="RNA3'P_cycl/enolpyr_Trfase_a/b"/>
</dbReference>
<evidence type="ECO:0000256" key="2">
    <source>
        <dbReference type="ARBA" id="ARBA00009948"/>
    </source>
</evidence>
<dbReference type="InterPro" id="IPR023193">
    <property type="entry name" value="EPSP_synthase_CS"/>
</dbReference>
<evidence type="ECO:0000256" key="3">
    <source>
        <dbReference type="ARBA" id="ARBA00022490"/>
    </source>
</evidence>
<comment type="subunit">
    <text evidence="8">Monomer.</text>
</comment>
<keyword evidence="11" id="KW-1185">Reference proteome</keyword>
<comment type="catalytic activity">
    <reaction evidence="7">
        <text>3-phosphoshikimate + phosphoenolpyruvate = 5-O-(1-carboxyvinyl)-3-phosphoshikimate + phosphate</text>
        <dbReference type="Rhea" id="RHEA:21256"/>
        <dbReference type="ChEBI" id="CHEBI:43474"/>
        <dbReference type="ChEBI" id="CHEBI:57701"/>
        <dbReference type="ChEBI" id="CHEBI:58702"/>
        <dbReference type="ChEBI" id="CHEBI:145989"/>
        <dbReference type="EC" id="2.5.1.19"/>
    </reaction>
    <physiologicalReaction direction="left-to-right" evidence="7">
        <dbReference type="Rhea" id="RHEA:21257"/>
    </physiologicalReaction>
</comment>
<comment type="caution">
    <text evidence="8">Lacks conserved residue(s) required for the propagation of feature annotation.</text>
</comment>
<comment type="function">
    <text evidence="8">Catalyzes the transfer of the enolpyruvyl moiety of phosphoenolpyruvate (PEP) to the 5-hydroxyl of shikimate-3-phosphate (S3P) to produce enolpyruvyl shikimate-3-phosphate and inorganic phosphate.</text>
</comment>
<comment type="subcellular location">
    <subcellularLocation>
        <location evidence="8">Cytoplasm</location>
    </subcellularLocation>
</comment>
<proteinExistence type="inferred from homology"/>
<evidence type="ECO:0000256" key="4">
    <source>
        <dbReference type="ARBA" id="ARBA00022605"/>
    </source>
</evidence>
<feature type="binding site" evidence="8">
    <location>
        <position position="27"/>
    </location>
    <ligand>
        <name>phosphoenolpyruvate</name>
        <dbReference type="ChEBI" id="CHEBI:58702"/>
    </ligand>
</feature>
<feature type="binding site" evidence="8">
    <location>
        <position position="96"/>
    </location>
    <ligand>
        <name>phosphoenolpyruvate</name>
        <dbReference type="ChEBI" id="CHEBI:58702"/>
    </ligand>
</feature>
<feature type="binding site" evidence="8">
    <location>
        <position position="172"/>
    </location>
    <ligand>
        <name>3-phosphoshikimate</name>
        <dbReference type="ChEBI" id="CHEBI:145989"/>
    </ligand>
</feature>
<dbReference type="Gene3D" id="3.65.10.10">
    <property type="entry name" value="Enolpyruvate transferase domain"/>
    <property type="match status" value="2"/>
</dbReference>
<dbReference type="PANTHER" id="PTHR21090">
    <property type="entry name" value="AROM/DEHYDROQUINATE SYNTHASE"/>
    <property type="match status" value="1"/>
</dbReference>
<feature type="binding site" evidence="8">
    <location>
        <position position="314"/>
    </location>
    <ligand>
        <name>3-phosphoshikimate</name>
        <dbReference type="ChEBI" id="CHEBI:145989"/>
    </ligand>
</feature>
<dbReference type="GO" id="GO:0009423">
    <property type="term" value="P:chorismate biosynthetic process"/>
    <property type="evidence" value="ECO:0007669"/>
    <property type="project" value="UniProtKB-UniRule"/>
</dbReference>
<dbReference type="EMBL" id="JACHMF010000001">
    <property type="protein sequence ID" value="MBB4696951.1"/>
    <property type="molecule type" value="Genomic_DNA"/>
</dbReference>
<comment type="pathway">
    <text evidence="1 8">Metabolic intermediate biosynthesis; chorismate biosynthesis; chorismate from D-erythrose 4-phosphate and phosphoenolpyruvate: step 6/7.</text>
</comment>
<keyword evidence="3 8" id="KW-0963">Cytoplasm</keyword>
<gene>
    <name evidence="8" type="primary">aroA</name>
    <name evidence="10" type="ORF">BKA14_007099</name>
</gene>
<feature type="binding site" evidence="8">
    <location>
        <position position="199"/>
    </location>
    <ligand>
        <name>3-phosphoshikimate</name>
        <dbReference type="ChEBI" id="CHEBI:145989"/>
    </ligand>
</feature>
<dbReference type="PROSITE" id="PS00885">
    <property type="entry name" value="EPSP_SYNTHASE_2"/>
    <property type="match status" value="1"/>
</dbReference>
<keyword evidence="6 8" id="KW-0057">Aromatic amino acid biosynthesis</keyword>
<organism evidence="10 11">
    <name type="scientific">Paractinoplanes abujensis</name>
    <dbReference type="NCBI Taxonomy" id="882441"/>
    <lineage>
        <taxon>Bacteria</taxon>
        <taxon>Bacillati</taxon>
        <taxon>Actinomycetota</taxon>
        <taxon>Actinomycetes</taxon>
        <taxon>Micromonosporales</taxon>
        <taxon>Micromonosporaceae</taxon>
        <taxon>Paractinoplanes</taxon>
    </lineage>
</organism>
<dbReference type="HAMAP" id="MF_00210">
    <property type="entry name" value="EPSP_synth"/>
    <property type="match status" value="1"/>
</dbReference>
<evidence type="ECO:0000313" key="10">
    <source>
        <dbReference type="EMBL" id="MBB4696951.1"/>
    </source>
</evidence>
<feature type="binding site" evidence="8">
    <location>
        <position position="341"/>
    </location>
    <ligand>
        <name>3-phosphoshikimate</name>
        <dbReference type="ChEBI" id="CHEBI:145989"/>
    </ligand>
</feature>
<dbReference type="CDD" id="cd01556">
    <property type="entry name" value="EPSP_synthase"/>
    <property type="match status" value="1"/>
</dbReference>
<feature type="binding site" evidence="8">
    <location>
        <position position="124"/>
    </location>
    <ligand>
        <name>phosphoenolpyruvate</name>
        <dbReference type="ChEBI" id="CHEBI:58702"/>
    </ligand>
</feature>
<dbReference type="InterPro" id="IPR036968">
    <property type="entry name" value="Enolpyruvate_Tfrase_sf"/>
</dbReference>
<feature type="binding site" evidence="8">
    <location>
        <position position="28"/>
    </location>
    <ligand>
        <name>3-phosphoshikimate</name>
        <dbReference type="ChEBI" id="CHEBI:145989"/>
    </ligand>
</feature>
<dbReference type="PIRSF" id="PIRSF000505">
    <property type="entry name" value="EPSPS"/>
    <property type="match status" value="1"/>
</dbReference>
<feature type="binding site" evidence="8">
    <location>
        <position position="172"/>
    </location>
    <ligand>
        <name>phosphoenolpyruvate</name>
        <dbReference type="ChEBI" id="CHEBI:58702"/>
    </ligand>
</feature>
<protein>
    <recommendedName>
        <fullName evidence="8">3-phosphoshikimate 1-carboxyvinyltransferase</fullName>
        <ecNumber evidence="8">2.5.1.19</ecNumber>
    </recommendedName>
    <alternativeName>
        <fullName evidence="8">5-enolpyruvylshikimate-3-phosphate synthase</fullName>
        <shortName evidence="8">EPSP synthase</shortName>
        <shortName evidence="8">EPSPS</shortName>
    </alternativeName>
</protein>
<dbReference type="GO" id="GO:0003866">
    <property type="term" value="F:3-phosphoshikimate 1-carboxyvinyltransferase activity"/>
    <property type="evidence" value="ECO:0007669"/>
    <property type="project" value="UniProtKB-UniRule"/>
</dbReference>
<feature type="binding site" evidence="8">
    <location>
        <position position="170"/>
    </location>
    <ligand>
        <name>3-phosphoshikimate</name>
        <dbReference type="ChEBI" id="CHEBI:145989"/>
    </ligand>
</feature>
<dbReference type="Pfam" id="PF00275">
    <property type="entry name" value="EPSP_synthase"/>
    <property type="match status" value="1"/>
</dbReference>
<dbReference type="EC" id="2.5.1.19" evidence="8"/>
<dbReference type="FunFam" id="3.65.10.10:FF:000010">
    <property type="entry name" value="3-phosphoshikimate 1-carboxyvinyltransferase"/>
    <property type="match status" value="1"/>
</dbReference>
<evidence type="ECO:0000259" key="9">
    <source>
        <dbReference type="Pfam" id="PF00275"/>
    </source>
</evidence>
<comment type="similarity">
    <text evidence="2 8">Belongs to the EPSP synthase family.</text>
</comment>
<evidence type="ECO:0000256" key="6">
    <source>
        <dbReference type="ARBA" id="ARBA00023141"/>
    </source>
</evidence>
<dbReference type="Proteomes" id="UP000542742">
    <property type="component" value="Unassembled WGS sequence"/>
</dbReference>
<sequence length="427" mass="44017">MTAEPRPWLAPSASGPVGATVRLPGSKSMTARALVLAALADGPSVVERPLRARDTQLMAAGLRALGVAIDAGDDERWLVEPGPLRGPARVDVGLAGTIMRFLPPAAALAEGIVEFDGDPHARNRPQRPIVEALRSLGVSIDASATGGLPLTVHGSGLVEGGEAVIDASGSSQFVSGLLLSAPRFTKGLVLRHEGPPVPSAPHLRMTTHMLRAAGVGVDESVPDVWVVEPGPISGRTWVIEPDLSGAAPFFAAAVVTGGAVTLGGWPAESWQPVGRLSELLTALGAEVTQSADGLTVRGTGQIHGITADLSEVSELTPVLAGLAALADGPSELRGVEHIRGHETDRIAALAAELTKAGAGVTEFRDGLRIEPRPLRGSTWETYADHRMAHAAAVIGLAVPGITLTDVGCTSKTLPEFPELWAGLVARS</sequence>
<keyword evidence="4 8" id="KW-0028">Amino-acid biosynthesis</keyword>
<feature type="domain" description="Enolpyruvate transferase" evidence="9">
    <location>
        <begin position="14"/>
        <end position="418"/>
    </location>
</feature>
<evidence type="ECO:0000313" key="11">
    <source>
        <dbReference type="Proteomes" id="UP000542742"/>
    </source>
</evidence>
<dbReference type="InterPro" id="IPR001986">
    <property type="entry name" value="Enolpyruvate_Tfrase_dom"/>
</dbReference>
<dbReference type="GO" id="GO:0008652">
    <property type="term" value="P:amino acid biosynthetic process"/>
    <property type="evidence" value="ECO:0007669"/>
    <property type="project" value="UniProtKB-KW"/>
</dbReference>
<name>A0A7W7D1D2_9ACTN</name>
<evidence type="ECO:0000256" key="1">
    <source>
        <dbReference type="ARBA" id="ARBA00004811"/>
    </source>
</evidence>
<comment type="caution">
    <text evidence="10">The sequence shown here is derived from an EMBL/GenBank/DDBJ whole genome shotgun (WGS) entry which is preliminary data.</text>
</comment>
<evidence type="ECO:0000256" key="5">
    <source>
        <dbReference type="ARBA" id="ARBA00022679"/>
    </source>
</evidence>
<accession>A0A7W7D1D2</accession>
<dbReference type="PANTHER" id="PTHR21090:SF5">
    <property type="entry name" value="PENTAFUNCTIONAL AROM POLYPEPTIDE"/>
    <property type="match status" value="1"/>
</dbReference>
<feature type="binding site" evidence="8">
    <location>
        <position position="345"/>
    </location>
    <ligand>
        <name>phosphoenolpyruvate</name>
        <dbReference type="ChEBI" id="CHEBI:58702"/>
    </ligand>
</feature>
<keyword evidence="5 8" id="KW-0808">Transferase</keyword>
<evidence type="ECO:0000256" key="7">
    <source>
        <dbReference type="ARBA" id="ARBA00044633"/>
    </source>
</evidence>
<dbReference type="UniPathway" id="UPA00053">
    <property type="reaction ID" value="UER00089"/>
</dbReference>
<feature type="binding site" evidence="8">
    <location>
        <position position="171"/>
    </location>
    <ligand>
        <name>3-phosphoshikimate</name>
        <dbReference type="ChEBI" id="CHEBI:145989"/>
    </ligand>
</feature>
<dbReference type="GO" id="GO:0009073">
    <property type="term" value="P:aromatic amino acid family biosynthetic process"/>
    <property type="evidence" value="ECO:0007669"/>
    <property type="project" value="UniProtKB-KW"/>
</dbReference>
<feature type="active site" description="Proton acceptor" evidence="8">
    <location>
        <position position="314"/>
    </location>
</feature>
<dbReference type="FunFam" id="3.65.10.10:FF:000011">
    <property type="entry name" value="3-phosphoshikimate 1-carboxyvinyltransferase"/>
    <property type="match status" value="1"/>
</dbReference>
<feature type="binding site" evidence="8">
    <location>
        <position position="411"/>
    </location>
    <ligand>
        <name>phosphoenolpyruvate</name>
        <dbReference type="ChEBI" id="CHEBI:58702"/>
    </ligand>
</feature>
<dbReference type="GO" id="GO:0005737">
    <property type="term" value="C:cytoplasm"/>
    <property type="evidence" value="ECO:0007669"/>
    <property type="project" value="UniProtKB-SubCell"/>
</dbReference>
<dbReference type="NCBIfam" id="TIGR01356">
    <property type="entry name" value="aroA"/>
    <property type="match status" value="1"/>
</dbReference>
<feature type="binding site" evidence="8">
    <location>
        <position position="386"/>
    </location>
    <ligand>
        <name>phosphoenolpyruvate</name>
        <dbReference type="ChEBI" id="CHEBI:58702"/>
    </ligand>
</feature>
<feature type="binding site" evidence="8">
    <location>
        <position position="27"/>
    </location>
    <ligand>
        <name>3-phosphoshikimate</name>
        <dbReference type="ChEBI" id="CHEBI:145989"/>
    </ligand>
</feature>
<dbReference type="AlphaFoldDB" id="A0A7W7D1D2"/>
<dbReference type="SUPFAM" id="SSF55205">
    <property type="entry name" value="EPT/RTPC-like"/>
    <property type="match status" value="1"/>
</dbReference>
<dbReference type="InterPro" id="IPR006264">
    <property type="entry name" value="EPSP_synthase"/>
</dbReference>